<name>A0ACB1B111_MELEN</name>
<dbReference type="EMBL" id="CAVMJV010000138">
    <property type="protein sequence ID" value="CAK5111054.1"/>
    <property type="molecule type" value="Genomic_DNA"/>
</dbReference>
<protein>
    <submittedName>
        <fullName evidence="1">Uncharacterized protein</fullName>
    </submittedName>
</protein>
<proteinExistence type="predicted"/>
<gene>
    <name evidence="1" type="ORF">MENTE1834_LOCUS44580</name>
</gene>
<comment type="caution">
    <text evidence="1">The sequence shown here is derived from an EMBL/GenBank/DDBJ whole genome shotgun (WGS) entry which is preliminary data.</text>
</comment>
<evidence type="ECO:0000313" key="1">
    <source>
        <dbReference type="EMBL" id="CAK5111054.1"/>
    </source>
</evidence>
<reference evidence="1" key="1">
    <citation type="submission" date="2023-11" db="EMBL/GenBank/DDBJ databases">
        <authorList>
            <person name="Poullet M."/>
        </authorList>
    </citation>
    <scope>NUCLEOTIDE SEQUENCE</scope>
    <source>
        <strain evidence="1">E1834</strain>
    </source>
</reference>
<evidence type="ECO:0000313" key="2">
    <source>
        <dbReference type="Proteomes" id="UP001497535"/>
    </source>
</evidence>
<dbReference type="Proteomes" id="UP001497535">
    <property type="component" value="Unassembled WGS sequence"/>
</dbReference>
<accession>A0ACB1B111</accession>
<organism evidence="1 2">
    <name type="scientific">Meloidogyne enterolobii</name>
    <name type="common">Root-knot nematode worm</name>
    <name type="synonym">Meloidogyne mayaguensis</name>
    <dbReference type="NCBI Taxonomy" id="390850"/>
    <lineage>
        <taxon>Eukaryota</taxon>
        <taxon>Metazoa</taxon>
        <taxon>Ecdysozoa</taxon>
        <taxon>Nematoda</taxon>
        <taxon>Chromadorea</taxon>
        <taxon>Rhabditida</taxon>
        <taxon>Tylenchina</taxon>
        <taxon>Tylenchomorpha</taxon>
        <taxon>Tylenchoidea</taxon>
        <taxon>Meloidogynidae</taxon>
        <taxon>Meloidogyninae</taxon>
        <taxon>Meloidogyne</taxon>
    </lineage>
</organism>
<keyword evidence="2" id="KW-1185">Reference proteome</keyword>
<sequence length="125" mass="14237">MSNRALLMLSSFIEANGLGRPDLWGKAILSLQVIQQLNYLFGFGWYLSACITFTLYQAMLFSTTRSPKLSDSIAPAPNRARIIWIQQTNINIPLQQNQRLLTLERRPSSSNLQLENLININEINN</sequence>